<gene>
    <name evidence="1" type="ORF">CBLFYP62_01783</name>
</gene>
<dbReference type="EMBL" id="CACRTU010000016">
    <property type="protein sequence ID" value="VYU23780.1"/>
    <property type="molecule type" value="Genomic_DNA"/>
</dbReference>
<dbReference type="AlphaFoldDB" id="A0A6N3D472"/>
<dbReference type="Gene3D" id="3.40.50.1820">
    <property type="entry name" value="alpha/beta hydrolase"/>
    <property type="match status" value="1"/>
</dbReference>
<protein>
    <submittedName>
        <fullName evidence="1">Uncharacterized protein</fullName>
    </submittedName>
</protein>
<evidence type="ECO:0000313" key="1">
    <source>
        <dbReference type="EMBL" id="VYU23780.1"/>
    </source>
</evidence>
<dbReference type="RefSeq" id="WP_421757369.1">
    <property type="nucleotide sequence ID" value="NZ_CACRTU010000016.1"/>
</dbReference>
<sequence>MIFQAINISKVAKYWRIRTGINQTDTALTVETNLKLALQNYDGVESVDFATVWGKPHTTAERKGNSTDNFISWVDECLK</sequence>
<name>A0A6N3D472_CLOBU</name>
<reference evidence="1" key="1">
    <citation type="submission" date="2019-11" db="EMBL/GenBank/DDBJ databases">
        <authorList>
            <person name="Feng L."/>
        </authorList>
    </citation>
    <scope>NUCLEOTIDE SEQUENCE</scope>
    <source>
        <strain evidence="1">CButyricumLFYP62</strain>
    </source>
</reference>
<proteinExistence type="predicted"/>
<dbReference type="InterPro" id="IPR029058">
    <property type="entry name" value="AB_hydrolase_fold"/>
</dbReference>
<organism evidence="1">
    <name type="scientific">Clostridium butyricum</name>
    <dbReference type="NCBI Taxonomy" id="1492"/>
    <lineage>
        <taxon>Bacteria</taxon>
        <taxon>Bacillati</taxon>
        <taxon>Bacillota</taxon>
        <taxon>Clostridia</taxon>
        <taxon>Eubacteriales</taxon>
        <taxon>Clostridiaceae</taxon>
        <taxon>Clostridium</taxon>
    </lineage>
</organism>
<accession>A0A6N3D472</accession>